<dbReference type="Gene3D" id="3.20.20.70">
    <property type="entry name" value="Aldolase class I"/>
    <property type="match status" value="1"/>
</dbReference>
<name>A0A1M6PQX4_PARC5</name>
<evidence type="ECO:0000256" key="1">
    <source>
        <dbReference type="ARBA" id="ARBA00001933"/>
    </source>
</evidence>
<evidence type="ECO:0000256" key="5">
    <source>
        <dbReference type="ARBA" id="ARBA00022898"/>
    </source>
</evidence>
<dbReference type="PROSITE" id="PS51918">
    <property type="entry name" value="RADICAL_SAM"/>
    <property type="match status" value="1"/>
</dbReference>
<organism evidence="9 10">
    <name type="scientific">Paramaledivibacter caminithermalis (strain DSM 15212 / CIP 107654 / DViRD3)</name>
    <name type="common">Clostridium caminithermale</name>
    <dbReference type="NCBI Taxonomy" id="1121301"/>
    <lineage>
        <taxon>Bacteria</taxon>
        <taxon>Bacillati</taxon>
        <taxon>Bacillota</taxon>
        <taxon>Clostridia</taxon>
        <taxon>Peptostreptococcales</taxon>
        <taxon>Caminicellaceae</taxon>
        <taxon>Paramaledivibacter</taxon>
    </lineage>
</organism>
<evidence type="ECO:0000313" key="9">
    <source>
        <dbReference type="EMBL" id="SHK10343.1"/>
    </source>
</evidence>
<keyword evidence="10" id="KW-1185">Reference proteome</keyword>
<keyword evidence="6" id="KW-0408">Iron</keyword>
<dbReference type="SUPFAM" id="SSF102114">
    <property type="entry name" value="Radical SAM enzymes"/>
    <property type="match status" value="1"/>
</dbReference>
<evidence type="ECO:0000313" key="10">
    <source>
        <dbReference type="Proteomes" id="UP000184465"/>
    </source>
</evidence>
<dbReference type="NCBIfam" id="TIGR00238">
    <property type="entry name" value="KamA family radical SAM protein"/>
    <property type="match status" value="1"/>
</dbReference>
<evidence type="ECO:0000256" key="2">
    <source>
        <dbReference type="ARBA" id="ARBA00022485"/>
    </source>
</evidence>
<dbReference type="InterPro" id="IPR007197">
    <property type="entry name" value="rSAM"/>
</dbReference>
<dbReference type="SFLD" id="SFLDS00029">
    <property type="entry name" value="Radical_SAM"/>
    <property type="match status" value="1"/>
</dbReference>
<evidence type="ECO:0000256" key="6">
    <source>
        <dbReference type="ARBA" id="ARBA00023004"/>
    </source>
</evidence>
<dbReference type="CDD" id="cd01335">
    <property type="entry name" value="Radical_SAM"/>
    <property type="match status" value="1"/>
</dbReference>
<sequence>MVSRKKINELFNSNPYILRLLVTSDNINDARTNMFNYLNKCEKEILSANCLLHTLEKKNVRDCINVFKNIISEDSEKKTKCSCLKILWKLATENLDESDWEEISDAFLEEMIHLFKGIIGLSGIYSRSGICKNEVPAFVNMVGRDAAIARSSYLDKKTNQYLEFIKKNQYKTGLAPDVIERRRQNKKAILEMLGGTEEDWLNYRWHLKMVLRKVEDIEKIIELSSYEKSCIETAIDNKVPFGITPYYLSLMDKKKDKLNHDRCLRTHVIPNKTYLDKILKNGIEHMELLDYMHESDTSPENLITRRYPMIAIVKPYSWCPQICVYCQRNWELKNDNSIDAAFSSKDLGKAIDWFRNNSRVKEVLITGGDPLILNNEQIEYILKAFSEIEHIKRIRIGTRTLVTMPMRFDDELLSILEKYHKISVRTISIMTHVQNAYEITEEMANVIKKIRMLGIDVYNQQVFTMQNCRRFETSFLRENLKAIGVSPYYLFNLKGKEETSDFKVPVARLLQEQKEEARIMPGIVRTDKAVFNIPTLGKNYLSSWQDHDIIMILKDGSRVYEFYPWEKYMTPVNTYLYTDEPIYNFLNKLKALGENPEDYKTIWYYF</sequence>
<dbReference type="PANTHER" id="PTHR30538">
    <property type="entry name" value="LYSINE 2,3-AMINOMUTASE-RELATED"/>
    <property type="match status" value="1"/>
</dbReference>
<dbReference type="GO" id="GO:0046872">
    <property type="term" value="F:metal ion binding"/>
    <property type="evidence" value="ECO:0007669"/>
    <property type="project" value="UniProtKB-KW"/>
</dbReference>
<feature type="domain" description="Radical SAM core" evidence="8">
    <location>
        <begin position="305"/>
        <end position="524"/>
    </location>
</feature>
<keyword evidence="4" id="KW-0479">Metal-binding</keyword>
<dbReference type="Pfam" id="PF04055">
    <property type="entry name" value="Radical_SAM"/>
    <property type="match status" value="1"/>
</dbReference>
<proteinExistence type="predicted"/>
<dbReference type="AlphaFoldDB" id="A0A1M6PQX4"/>
<dbReference type="GO" id="GO:0003824">
    <property type="term" value="F:catalytic activity"/>
    <property type="evidence" value="ECO:0007669"/>
    <property type="project" value="InterPro"/>
</dbReference>
<dbReference type="InterPro" id="IPR058240">
    <property type="entry name" value="rSAM_sf"/>
</dbReference>
<evidence type="ECO:0000256" key="7">
    <source>
        <dbReference type="ARBA" id="ARBA00023014"/>
    </source>
</evidence>
<dbReference type="InterPro" id="IPR003739">
    <property type="entry name" value="Lys_aminomutase/Glu_NH3_mut"/>
</dbReference>
<gene>
    <name evidence="9" type="ORF">SAMN02745912_02251</name>
</gene>
<evidence type="ECO:0000256" key="3">
    <source>
        <dbReference type="ARBA" id="ARBA00022691"/>
    </source>
</evidence>
<comment type="cofactor">
    <cofactor evidence="1">
        <name>pyridoxal 5'-phosphate</name>
        <dbReference type="ChEBI" id="CHEBI:597326"/>
    </cofactor>
</comment>
<dbReference type="STRING" id="1121301.SAMN02745912_02251"/>
<accession>A0A1M6PQX4</accession>
<dbReference type="InterPro" id="IPR013785">
    <property type="entry name" value="Aldolase_TIM"/>
</dbReference>
<keyword evidence="2" id="KW-0004">4Fe-4S</keyword>
<keyword evidence="5" id="KW-0663">Pyridoxal phosphate</keyword>
<dbReference type="EMBL" id="FRAG01000026">
    <property type="protein sequence ID" value="SHK10343.1"/>
    <property type="molecule type" value="Genomic_DNA"/>
</dbReference>
<dbReference type="PANTHER" id="PTHR30538:SF0">
    <property type="entry name" value="L-LYSINE 2,3-AMINOMUTASE AQ_1632-RELATED"/>
    <property type="match status" value="1"/>
</dbReference>
<dbReference type="Proteomes" id="UP000184465">
    <property type="component" value="Unassembled WGS sequence"/>
</dbReference>
<keyword evidence="7" id="KW-0411">Iron-sulfur</keyword>
<protein>
    <submittedName>
        <fullName evidence="9">Lysine 2,3-aminomutase</fullName>
    </submittedName>
</protein>
<evidence type="ECO:0000259" key="8">
    <source>
        <dbReference type="PROSITE" id="PS51918"/>
    </source>
</evidence>
<dbReference type="GO" id="GO:0051539">
    <property type="term" value="F:4 iron, 4 sulfur cluster binding"/>
    <property type="evidence" value="ECO:0007669"/>
    <property type="project" value="UniProtKB-KW"/>
</dbReference>
<keyword evidence="3" id="KW-0949">S-adenosyl-L-methionine</keyword>
<reference evidence="9 10" key="1">
    <citation type="submission" date="2016-11" db="EMBL/GenBank/DDBJ databases">
        <authorList>
            <person name="Jaros S."/>
            <person name="Januszkiewicz K."/>
            <person name="Wedrychowicz H."/>
        </authorList>
    </citation>
    <scope>NUCLEOTIDE SEQUENCE [LARGE SCALE GENOMIC DNA]</scope>
    <source>
        <strain evidence="9 10">DSM 15212</strain>
    </source>
</reference>
<dbReference type="SFLD" id="SFLDG01070">
    <property type="entry name" value="PLP-dependent"/>
    <property type="match status" value="1"/>
</dbReference>
<evidence type="ECO:0000256" key="4">
    <source>
        <dbReference type="ARBA" id="ARBA00022723"/>
    </source>
</evidence>
<dbReference type="Gene3D" id="6.10.140.1170">
    <property type="match status" value="1"/>
</dbReference>